<proteinExistence type="predicted"/>
<comment type="caution">
    <text evidence="8">The sequence shown here is derived from an EMBL/GenBank/DDBJ whole genome shotgun (WGS) entry which is preliminary data.</text>
</comment>
<feature type="region of interest" description="Disordered" evidence="6">
    <location>
        <begin position="156"/>
        <end position="308"/>
    </location>
</feature>
<evidence type="ECO:0000256" key="3">
    <source>
        <dbReference type="ARBA" id="ARBA00023125"/>
    </source>
</evidence>
<keyword evidence="5" id="KW-0539">Nucleus</keyword>
<accession>A0A286UC11</accession>
<dbReference type="PROSITE" id="PS00350">
    <property type="entry name" value="MADS_BOX_1"/>
    <property type="match status" value="1"/>
</dbReference>
<dbReference type="InterPro" id="IPR002100">
    <property type="entry name" value="TF_MADSbox"/>
</dbReference>
<dbReference type="EMBL" id="NBII01000007">
    <property type="protein sequence ID" value="PAV17065.1"/>
    <property type="molecule type" value="Genomic_DNA"/>
</dbReference>
<dbReference type="SMART" id="SM00432">
    <property type="entry name" value="MADS"/>
    <property type="match status" value="1"/>
</dbReference>
<feature type="compositionally biased region" description="Polar residues" evidence="6">
    <location>
        <begin position="1"/>
        <end position="12"/>
    </location>
</feature>
<sequence length="372" mass="38710">MSAVATSSSQESISRKRTRSVAMQQPADPSGQPQPTPVGDNTFIADVDAQESGGDDDDEEGVKSDKKAGRRKIKIEFIQDKSRRHITFSKRKAGIMKKAYELSTLTGTQVLLLVVSETGLVYTFTTAKLQPLVTQPEGKNLIQACLNAPHGTLPSNMSVGAPLGRSAPQQMQAPPPPGQPPQSNAPASPANAPGMPTGMPPMGGPRNVPGGLSISGGPGGPGEEGGDDDRGDEVDQESEKRGAPRRRTSQSKPVSNNAGAGANNQAGRSPESPNTHLAHLGLPGQQGGMQNLAGAPPYGAAGGEQGAGAAGAPVYGHPMQHPMMPPTTGYYPPPPMQWGGIESFFNPVLYSCSSFFFSSGCLIVHESRISMN</sequence>
<dbReference type="GO" id="GO:0046983">
    <property type="term" value="F:protein dimerization activity"/>
    <property type="evidence" value="ECO:0007669"/>
    <property type="project" value="InterPro"/>
</dbReference>
<dbReference type="Pfam" id="PF00319">
    <property type="entry name" value="SRF-TF"/>
    <property type="match status" value="1"/>
</dbReference>
<dbReference type="PANTHER" id="PTHR48019">
    <property type="entry name" value="SERUM RESPONSE FACTOR HOMOLOG"/>
    <property type="match status" value="1"/>
</dbReference>
<keyword evidence="4" id="KW-0804">Transcription</keyword>
<evidence type="ECO:0000256" key="6">
    <source>
        <dbReference type="SAM" id="MobiDB-lite"/>
    </source>
</evidence>
<organism evidence="8 9">
    <name type="scientific">Pyrrhoderma noxium</name>
    <dbReference type="NCBI Taxonomy" id="2282107"/>
    <lineage>
        <taxon>Eukaryota</taxon>
        <taxon>Fungi</taxon>
        <taxon>Dikarya</taxon>
        <taxon>Basidiomycota</taxon>
        <taxon>Agaricomycotina</taxon>
        <taxon>Agaricomycetes</taxon>
        <taxon>Hymenochaetales</taxon>
        <taxon>Hymenochaetaceae</taxon>
        <taxon>Pyrrhoderma</taxon>
    </lineage>
</organism>
<evidence type="ECO:0000256" key="5">
    <source>
        <dbReference type="ARBA" id="ARBA00023242"/>
    </source>
</evidence>
<comment type="subcellular location">
    <subcellularLocation>
        <location evidence="1">Nucleus</location>
    </subcellularLocation>
</comment>
<protein>
    <submittedName>
        <fullName evidence="8">SRF-TF-domain-containing</fullName>
    </submittedName>
</protein>
<reference evidence="8 9" key="1">
    <citation type="journal article" date="2017" name="Mol. Ecol.">
        <title>Comparative and population genomic landscape of Phellinus noxius: A hypervariable fungus causing root rot in trees.</title>
        <authorList>
            <person name="Chung C.L."/>
            <person name="Lee T.J."/>
            <person name="Akiba M."/>
            <person name="Lee H.H."/>
            <person name="Kuo T.H."/>
            <person name="Liu D."/>
            <person name="Ke H.M."/>
            <person name="Yokoi T."/>
            <person name="Roa M.B."/>
            <person name="Lu M.J."/>
            <person name="Chang Y.Y."/>
            <person name="Ann P.J."/>
            <person name="Tsai J.N."/>
            <person name="Chen C.Y."/>
            <person name="Tzean S.S."/>
            <person name="Ota Y."/>
            <person name="Hattori T."/>
            <person name="Sahashi N."/>
            <person name="Liou R.F."/>
            <person name="Kikuchi T."/>
            <person name="Tsai I.J."/>
        </authorList>
    </citation>
    <scope>NUCLEOTIDE SEQUENCE [LARGE SCALE GENOMIC DNA]</scope>
    <source>
        <strain evidence="8 9">FFPRI411160</strain>
    </source>
</reference>
<feature type="region of interest" description="Disordered" evidence="6">
    <location>
        <begin position="1"/>
        <end position="69"/>
    </location>
</feature>
<dbReference type="GO" id="GO:0000981">
    <property type="term" value="F:DNA-binding transcription factor activity, RNA polymerase II-specific"/>
    <property type="evidence" value="ECO:0007669"/>
    <property type="project" value="InterPro"/>
</dbReference>
<name>A0A286UC11_9AGAM</name>
<evidence type="ECO:0000256" key="2">
    <source>
        <dbReference type="ARBA" id="ARBA00023015"/>
    </source>
</evidence>
<keyword evidence="2" id="KW-0805">Transcription regulation</keyword>
<dbReference type="CDD" id="cd00266">
    <property type="entry name" value="MADS_SRF_like"/>
    <property type="match status" value="1"/>
</dbReference>
<dbReference type="GO" id="GO:0005634">
    <property type="term" value="C:nucleus"/>
    <property type="evidence" value="ECO:0007669"/>
    <property type="project" value="UniProtKB-SubCell"/>
</dbReference>
<dbReference type="Proteomes" id="UP000217199">
    <property type="component" value="Unassembled WGS sequence"/>
</dbReference>
<feature type="compositionally biased region" description="Acidic residues" evidence="6">
    <location>
        <begin position="224"/>
        <end position="236"/>
    </location>
</feature>
<evidence type="ECO:0000313" key="8">
    <source>
        <dbReference type="EMBL" id="PAV17065.1"/>
    </source>
</evidence>
<gene>
    <name evidence="8" type="ORF">PNOK_0712900</name>
</gene>
<dbReference type="SUPFAM" id="SSF55455">
    <property type="entry name" value="SRF-like"/>
    <property type="match status" value="1"/>
</dbReference>
<dbReference type="GO" id="GO:0000987">
    <property type="term" value="F:cis-regulatory region sequence-specific DNA binding"/>
    <property type="evidence" value="ECO:0007669"/>
    <property type="project" value="InterPro"/>
</dbReference>
<dbReference type="STRING" id="2282107.A0A286UC11"/>
<dbReference type="InterPro" id="IPR033897">
    <property type="entry name" value="SRF-like_MADS-box"/>
</dbReference>
<feature type="compositionally biased region" description="Low complexity" evidence="6">
    <location>
        <begin position="181"/>
        <end position="197"/>
    </location>
</feature>
<evidence type="ECO:0000256" key="1">
    <source>
        <dbReference type="ARBA" id="ARBA00004123"/>
    </source>
</evidence>
<evidence type="ECO:0000256" key="4">
    <source>
        <dbReference type="ARBA" id="ARBA00023163"/>
    </source>
</evidence>
<dbReference type="OrthoDB" id="2284405at2759"/>
<dbReference type="InterPro" id="IPR036879">
    <property type="entry name" value="TF_MADSbox_sf"/>
</dbReference>
<dbReference type="InterPro" id="IPR050142">
    <property type="entry name" value="MADS-box/MEF2_TF"/>
</dbReference>
<dbReference type="PRINTS" id="PR00404">
    <property type="entry name" value="MADSDOMAIN"/>
</dbReference>
<dbReference type="PROSITE" id="PS50066">
    <property type="entry name" value="MADS_BOX_2"/>
    <property type="match status" value="1"/>
</dbReference>
<keyword evidence="3" id="KW-0238">DNA-binding</keyword>
<feature type="compositionally biased region" description="Low complexity" evidence="6">
    <location>
        <begin position="256"/>
        <end position="267"/>
    </location>
</feature>
<feature type="compositionally biased region" description="Gly residues" evidence="6">
    <location>
        <begin position="213"/>
        <end position="223"/>
    </location>
</feature>
<dbReference type="FunFam" id="3.40.1810.10:FF:000002">
    <property type="entry name" value="Serum response factor b"/>
    <property type="match status" value="1"/>
</dbReference>
<dbReference type="AlphaFoldDB" id="A0A286UC11"/>
<keyword evidence="9" id="KW-1185">Reference proteome</keyword>
<dbReference type="GO" id="GO:0045944">
    <property type="term" value="P:positive regulation of transcription by RNA polymerase II"/>
    <property type="evidence" value="ECO:0007669"/>
    <property type="project" value="InterPro"/>
</dbReference>
<evidence type="ECO:0000259" key="7">
    <source>
        <dbReference type="PROSITE" id="PS50066"/>
    </source>
</evidence>
<dbReference type="InParanoid" id="A0A286UC11"/>
<feature type="domain" description="MADS-box" evidence="7">
    <location>
        <begin position="68"/>
        <end position="128"/>
    </location>
</feature>
<evidence type="ECO:0000313" key="9">
    <source>
        <dbReference type="Proteomes" id="UP000217199"/>
    </source>
</evidence>
<dbReference type="Gene3D" id="3.40.1810.10">
    <property type="entry name" value="Transcription factor, MADS-box"/>
    <property type="match status" value="1"/>
</dbReference>